<dbReference type="EMBL" id="OVEO01000014">
    <property type="protein sequence ID" value="SPR00485.1"/>
    <property type="molecule type" value="Genomic_DNA"/>
</dbReference>
<keyword evidence="2" id="KW-1133">Transmembrane helix</keyword>
<feature type="transmembrane region" description="Helical" evidence="2">
    <location>
        <begin position="140"/>
        <end position="159"/>
    </location>
</feature>
<feature type="compositionally biased region" description="Polar residues" evidence="1">
    <location>
        <begin position="306"/>
        <end position="320"/>
    </location>
</feature>
<proteinExistence type="predicted"/>
<keyword evidence="2" id="KW-0812">Transmembrane</keyword>
<sequence length="348" mass="37683">MAKTKSRTERKAQVRQLGTAIQVGSSTARCLGYPASPEMGVSAHGVGDTLTALIFLFMLGYYTYICLRFKQYDHSANIMLAWLNIGAAVLYLISAPLPWIPHGCELFYNGIAALYMGSQILLFTNRVIFSFYQMSRNVQLVLKITVFQVLIFGSASTVWKAFLGIQVNGAITPGEYACYVIRAGSPDSTNSPAASMASTLLMFGAVIAMVTPFVFAVKGLIDFKRATVKKENLTTLYLVLLSFASTLVSEVVNTLDQINKLAGLSGFRKAQQILDSIIALAVALVIHRKIAARAARVKSAATGATSEQRQTKPVTTMVRSTNPQVKYEVARVASSSTGPTTATPNRPE</sequence>
<organism evidence="3 4">
    <name type="scientific">Plasmodiophora brassicae</name>
    <name type="common">Clubroot disease agent</name>
    <dbReference type="NCBI Taxonomy" id="37360"/>
    <lineage>
        <taxon>Eukaryota</taxon>
        <taxon>Sar</taxon>
        <taxon>Rhizaria</taxon>
        <taxon>Endomyxa</taxon>
        <taxon>Phytomyxea</taxon>
        <taxon>Plasmodiophorida</taxon>
        <taxon>Plasmodiophoridae</taxon>
        <taxon>Plasmodiophora</taxon>
    </lineage>
</organism>
<reference evidence="3 4" key="1">
    <citation type="submission" date="2018-03" db="EMBL/GenBank/DDBJ databases">
        <authorList>
            <person name="Fogelqvist J."/>
        </authorList>
    </citation>
    <scope>NUCLEOTIDE SEQUENCE [LARGE SCALE GENOMIC DNA]</scope>
</reference>
<dbReference type="AlphaFoldDB" id="A0A3P3YJW9"/>
<feature type="transmembrane region" description="Helical" evidence="2">
    <location>
        <begin position="233"/>
        <end position="252"/>
    </location>
</feature>
<evidence type="ECO:0000313" key="4">
    <source>
        <dbReference type="Proteomes" id="UP000290189"/>
    </source>
</evidence>
<feature type="region of interest" description="Disordered" evidence="1">
    <location>
        <begin position="301"/>
        <end position="320"/>
    </location>
</feature>
<keyword evidence="2" id="KW-0472">Membrane</keyword>
<evidence type="ECO:0000256" key="1">
    <source>
        <dbReference type="SAM" id="MobiDB-lite"/>
    </source>
</evidence>
<name>A0A3P3YJW9_PLABS</name>
<keyword evidence="3" id="KW-0496">Mitochondrion</keyword>
<dbReference type="Proteomes" id="UP000290189">
    <property type="component" value="Unassembled WGS sequence"/>
</dbReference>
<protein>
    <submittedName>
        <fullName evidence="3">Uncharacterized protein</fullName>
    </submittedName>
</protein>
<feature type="transmembrane region" description="Helical" evidence="2">
    <location>
        <begin position="49"/>
        <end position="67"/>
    </location>
</feature>
<feature type="transmembrane region" description="Helical" evidence="2">
    <location>
        <begin position="79"/>
        <end position="100"/>
    </location>
</feature>
<accession>A0A3P3YJW9</accession>
<evidence type="ECO:0000313" key="3">
    <source>
        <dbReference type="EMBL" id="SPR00485.1"/>
    </source>
</evidence>
<evidence type="ECO:0000256" key="2">
    <source>
        <dbReference type="SAM" id="Phobius"/>
    </source>
</evidence>
<gene>
    <name evidence="3" type="ORF">PLBR_LOCUS7700</name>
</gene>
<feature type="transmembrane region" description="Helical" evidence="2">
    <location>
        <begin position="272"/>
        <end position="290"/>
    </location>
</feature>
<feature type="transmembrane region" description="Helical" evidence="2">
    <location>
        <begin position="106"/>
        <end position="128"/>
    </location>
</feature>
<geneLocation type="mitochondrion" evidence="3"/>
<feature type="transmembrane region" description="Helical" evidence="2">
    <location>
        <begin position="200"/>
        <end position="221"/>
    </location>
</feature>